<gene>
    <name evidence="1" type="ORF">SAMN02910432_01240</name>
</gene>
<dbReference type="AlphaFoldDB" id="A0A1I2RTB2"/>
<dbReference type="InterPro" id="IPR010064">
    <property type="entry name" value="HK97-gp10_tail"/>
</dbReference>
<accession>A0A1I2RTB2</accession>
<dbReference type="EMBL" id="FOPI01000018">
    <property type="protein sequence ID" value="SFG40986.1"/>
    <property type="molecule type" value="Genomic_DNA"/>
</dbReference>
<dbReference type="Pfam" id="PF04883">
    <property type="entry name" value="HK97-gp10_like"/>
    <property type="match status" value="1"/>
</dbReference>
<sequence length="149" mass="16581">MGNSNGVNSIGHEESFEGVLTRLAEGLTLEDRKRANKAGADIFAAELKAKTPRSDRIYHDGTPHIQDAVLVITEPSGRVDVGYSDESKRGYIARFQNDGWIATDRNGYSHKHVPGKHFWEEAEAASKDRIQEAIRQSLEDAFARKVSDK</sequence>
<dbReference type="Proteomes" id="UP000182635">
    <property type="component" value="Unassembled WGS sequence"/>
</dbReference>
<reference evidence="2" key="1">
    <citation type="submission" date="2016-10" db="EMBL/GenBank/DDBJ databases">
        <authorList>
            <person name="Varghese N."/>
            <person name="Submissions S."/>
        </authorList>
    </citation>
    <scope>NUCLEOTIDE SEQUENCE [LARGE SCALE GENOMIC DNA]</scope>
    <source>
        <strain evidence="2">DSM 20403</strain>
    </source>
</reference>
<evidence type="ECO:0008006" key="3">
    <source>
        <dbReference type="Google" id="ProtNLM"/>
    </source>
</evidence>
<evidence type="ECO:0000313" key="1">
    <source>
        <dbReference type="EMBL" id="SFG40986.1"/>
    </source>
</evidence>
<dbReference type="OrthoDB" id="2329070at2"/>
<protein>
    <recommendedName>
        <fullName evidence="3">Phage protein, HK97 gp10 family</fullName>
    </recommendedName>
</protein>
<dbReference type="RefSeq" id="WP_046922197.1">
    <property type="nucleotide sequence ID" value="NZ_AYYL01000014.1"/>
</dbReference>
<evidence type="ECO:0000313" key="2">
    <source>
        <dbReference type="Proteomes" id="UP000182635"/>
    </source>
</evidence>
<organism evidence="1 2">
    <name type="scientific">Ligilactobacillus ruminis DSM 20403 = NBRC 102161</name>
    <dbReference type="NCBI Taxonomy" id="1423798"/>
    <lineage>
        <taxon>Bacteria</taxon>
        <taxon>Bacillati</taxon>
        <taxon>Bacillota</taxon>
        <taxon>Bacilli</taxon>
        <taxon>Lactobacillales</taxon>
        <taxon>Lactobacillaceae</taxon>
        <taxon>Ligilactobacillus</taxon>
    </lineage>
</organism>
<name>A0A1I2RTB2_9LACO</name>
<proteinExistence type="predicted"/>